<gene>
    <name evidence="4" type="ORF">O6P43_017274</name>
</gene>
<dbReference type="PANTHER" id="PTHR13068">
    <property type="entry name" value="CGI-12 PROTEIN-RELATED"/>
    <property type="match status" value="1"/>
</dbReference>
<sequence>MHSFKSVLILSSNSKRSLLSLFSTISSPTQPSNRTLGIDDLLSSTNLSKKQSIYISNRISRLKSLEKPQSVIYFLQKAGLSESHVKSVVRGSVQILFADIEKNLRPKIEYFQQLGIVGSDMGKFLSWSSVVLAYSLEKTLIPNIEFLKKVLYNDKNNNYLIQALIRCALLIRKYSDSRLARNVAFLESCGIVGSQLSMLMVRQPSLFIMKESKVRDYVSRAVDMGFSLKSKMFVHAIDSTFCLTNETIRRKLELVQSCGISKEEIMEMFRRSPALLRVSEVKLKFGIEFYLHTVKWPKSVVIQRPSCLMCSMEDRVVPRYKVFQMIMSKRLLGNKVKKLSFISMLPMTELSFLKFISRFGDDAEELLVAYKNAKFIVSKQES</sequence>
<protein>
    <submittedName>
        <fullName evidence="4">Transcription termination factor like</fullName>
    </submittedName>
</protein>
<name>A0AAD7LPJ3_QUISA</name>
<keyword evidence="3" id="KW-0809">Transit peptide</keyword>
<dbReference type="SMART" id="SM00733">
    <property type="entry name" value="Mterf"/>
    <property type="match status" value="7"/>
</dbReference>
<evidence type="ECO:0000313" key="4">
    <source>
        <dbReference type="EMBL" id="KAJ7961986.1"/>
    </source>
</evidence>
<comment type="caution">
    <text evidence="4">The sequence shown here is derived from an EMBL/GenBank/DDBJ whole genome shotgun (WGS) entry which is preliminary data.</text>
</comment>
<dbReference type="InterPro" id="IPR038538">
    <property type="entry name" value="MTERF_sf"/>
</dbReference>
<keyword evidence="5" id="KW-1185">Reference proteome</keyword>
<dbReference type="PANTHER" id="PTHR13068:SF173">
    <property type="entry name" value="EMB|CAB62602.1"/>
    <property type="match status" value="1"/>
</dbReference>
<dbReference type="FunFam" id="1.25.70.10:FF:000001">
    <property type="entry name" value="Mitochondrial transcription termination factor-like"/>
    <property type="match status" value="1"/>
</dbReference>
<dbReference type="EMBL" id="JARAOO010000007">
    <property type="protein sequence ID" value="KAJ7961986.1"/>
    <property type="molecule type" value="Genomic_DNA"/>
</dbReference>
<dbReference type="InterPro" id="IPR003690">
    <property type="entry name" value="MTERF"/>
</dbReference>
<evidence type="ECO:0000256" key="1">
    <source>
        <dbReference type="ARBA" id="ARBA00007692"/>
    </source>
</evidence>
<dbReference type="KEGG" id="qsa:O6P43_017274"/>
<dbReference type="Gene3D" id="1.25.70.10">
    <property type="entry name" value="Transcription termination factor 3, mitochondrial"/>
    <property type="match status" value="1"/>
</dbReference>
<dbReference type="GO" id="GO:0006353">
    <property type="term" value="P:DNA-templated transcription termination"/>
    <property type="evidence" value="ECO:0007669"/>
    <property type="project" value="UniProtKB-KW"/>
</dbReference>
<dbReference type="AlphaFoldDB" id="A0AAD7LPJ3"/>
<reference evidence="4" key="1">
    <citation type="journal article" date="2023" name="Science">
        <title>Elucidation of the pathway for biosynthesis of saponin adjuvants from the soapbark tree.</title>
        <authorList>
            <person name="Reed J."/>
            <person name="Orme A."/>
            <person name="El-Demerdash A."/>
            <person name="Owen C."/>
            <person name="Martin L.B.B."/>
            <person name="Misra R.C."/>
            <person name="Kikuchi S."/>
            <person name="Rejzek M."/>
            <person name="Martin A.C."/>
            <person name="Harkess A."/>
            <person name="Leebens-Mack J."/>
            <person name="Louveau T."/>
            <person name="Stephenson M.J."/>
            <person name="Osbourn A."/>
        </authorList>
    </citation>
    <scope>NUCLEOTIDE SEQUENCE</scope>
    <source>
        <strain evidence="4">S10</strain>
    </source>
</reference>
<dbReference type="Proteomes" id="UP001163823">
    <property type="component" value="Chromosome 7"/>
</dbReference>
<organism evidence="4 5">
    <name type="scientific">Quillaja saponaria</name>
    <name type="common">Soap bark tree</name>
    <dbReference type="NCBI Taxonomy" id="32244"/>
    <lineage>
        <taxon>Eukaryota</taxon>
        <taxon>Viridiplantae</taxon>
        <taxon>Streptophyta</taxon>
        <taxon>Embryophyta</taxon>
        <taxon>Tracheophyta</taxon>
        <taxon>Spermatophyta</taxon>
        <taxon>Magnoliopsida</taxon>
        <taxon>eudicotyledons</taxon>
        <taxon>Gunneridae</taxon>
        <taxon>Pentapetalae</taxon>
        <taxon>rosids</taxon>
        <taxon>fabids</taxon>
        <taxon>Fabales</taxon>
        <taxon>Quillajaceae</taxon>
        <taxon>Quillaja</taxon>
    </lineage>
</organism>
<proteinExistence type="inferred from homology"/>
<evidence type="ECO:0000256" key="3">
    <source>
        <dbReference type="ARBA" id="ARBA00022946"/>
    </source>
</evidence>
<keyword evidence="2" id="KW-0806">Transcription termination</keyword>
<keyword evidence="2" id="KW-0805">Transcription regulation</keyword>
<keyword evidence="2" id="KW-0804">Transcription</keyword>
<dbReference type="Pfam" id="PF02536">
    <property type="entry name" value="mTERF"/>
    <property type="match status" value="2"/>
</dbReference>
<evidence type="ECO:0000313" key="5">
    <source>
        <dbReference type="Proteomes" id="UP001163823"/>
    </source>
</evidence>
<comment type="similarity">
    <text evidence="1">Belongs to the mTERF family.</text>
</comment>
<evidence type="ECO:0000256" key="2">
    <source>
        <dbReference type="ARBA" id="ARBA00022472"/>
    </source>
</evidence>
<dbReference type="GO" id="GO:0003676">
    <property type="term" value="F:nucleic acid binding"/>
    <property type="evidence" value="ECO:0007669"/>
    <property type="project" value="InterPro"/>
</dbReference>
<accession>A0AAD7LPJ3</accession>